<accession>A0A7C9IF02</accession>
<dbReference type="SUPFAM" id="SSF53448">
    <property type="entry name" value="Nucleotide-diphospho-sugar transferases"/>
    <property type="match status" value="1"/>
</dbReference>
<dbReference type="PANTHER" id="PTHR43777">
    <property type="entry name" value="MOLYBDENUM COFACTOR CYTIDYLYLTRANSFERASE"/>
    <property type="match status" value="1"/>
</dbReference>
<evidence type="ECO:0000313" key="4">
    <source>
        <dbReference type="Proteomes" id="UP000480350"/>
    </source>
</evidence>
<evidence type="ECO:0000259" key="2">
    <source>
        <dbReference type="Pfam" id="PF12804"/>
    </source>
</evidence>
<dbReference type="CDD" id="cd04182">
    <property type="entry name" value="GT_2_like_f"/>
    <property type="match status" value="1"/>
</dbReference>
<keyword evidence="3" id="KW-0808">Transferase</keyword>
<dbReference type="Gene3D" id="3.90.550.10">
    <property type="entry name" value="Spore Coat Polysaccharide Biosynthesis Protein SpsA, Chain A"/>
    <property type="match status" value="1"/>
</dbReference>
<dbReference type="InterPro" id="IPR025877">
    <property type="entry name" value="MobA-like_NTP_Trfase"/>
</dbReference>
<dbReference type="AlphaFoldDB" id="A0A7C9IF02"/>
<comment type="caution">
    <text evidence="3">The sequence shown here is derived from an EMBL/GenBank/DDBJ whole genome shotgun (WGS) entry which is preliminary data.</text>
</comment>
<dbReference type="Pfam" id="PF12804">
    <property type="entry name" value="NTP_transf_3"/>
    <property type="match status" value="1"/>
</dbReference>
<protein>
    <submittedName>
        <fullName evidence="3">NTP transferase domain-containing protein</fullName>
    </submittedName>
</protein>
<sequence length="193" mass="20858">MSVPFLIIPAAGAASRMRGGDKLLEKIDGMPLLRRQAQAALGAGTAPMVLLREEDTARREALMGLRVVIETVSDAWKGMSATLRHGAVRAAGRPLALLLPDVPGVTSAEIRAVLDAFDGTHVTRATDPEGRPGTPIVFPPRLLDGFAFLKGDDGGRSLLIGEEITLVPFEDDRATRDLDTPEDWRRWRAETGR</sequence>
<reference evidence="3 4" key="1">
    <citation type="submission" date="2019-12" db="EMBL/GenBank/DDBJ databases">
        <authorList>
            <person name="Lee S.D."/>
        </authorList>
    </citation>
    <scope>NUCLEOTIDE SEQUENCE [LARGE SCALE GENOMIC DNA]</scope>
    <source>
        <strain evidence="3 4">GH1-50</strain>
    </source>
</reference>
<evidence type="ECO:0000313" key="3">
    <source>
        <dbReference type="EMBL" id="MXQ07184.1"/>
    </source>
</evidence>
<proteinExistence type="predicted"/>
<organism evidence="3 4">
    <name type="scientific">Kangsaoukella pontilimi</name>
    <dbReference type="NCBI Taxonomy" id="2691042"/>
    <lineage>
        <taxon>Bacteria</taxon>
        <taxon>Pseudomonadati</taxon>
        <taxon>Pseudomonadota</taxon>
        <taxon>Alphaproteobacteria</taxon>
        <taxon>Rhodobacterales</taxon>
        <taxon>Paracoccaceae</taxon>
        <taxon>Kangsaoukella</taxon>
    </lineage>
</organism>
<dbReference type="InterPro" id="IPR029044">
    <property type="entry name" value="Nucleotide-diphossugar_trans"/>
</dbReference>
<dbReference type="GO" id="GO:0016779">
    <property type="term" value="F:nucleotidyltransferase activity"/>
    <property type="evidence" value="ECO:0007669"/>
    <property type="project" value="UniProtKB-ARBA"/>
</dbReference>
<keyword evidence="4" id="KW-1185">Reference proteome</keyword>
<feature type="domain" description="MobA-like NTP transferase" evidence="2">
    <location>
        <begin position="7"/>
        <end position="159"/>
    </location>
</feature>
<gene>
    <name evidence="3" type="ORF">GQ651_04930</name>
</gene>
<reference evidence="3 4" key="2">
    <citation type="submission" date="2020-03" db="EMBL/GenBank/DDBJ databases">
        <title>Kangsaoukella pontilimi gen. nov., sp. nov., a new member of the family Rhodobacteraceae isolated from a tidal mudflat.</title>
        <authorList>
            <person name="Kim I.S."/>
        </authorList>
    </citation>
    <scope>NUCLEOTIDE SEQUENCE [LARGE SCALE GENOMIC DNA]</scope>
    <source>
        <strain evidence="3 4">GH1-50</strain>
    </source>
</reference>
<dbReference type="EMBL" id="WUPT01000001">
    <property type="protein sequence ID" value="MXQ07184.1"/>
    <property type="molecule type" value="Genomic_DNA"/>
</dbReference>
<evidence type="ECO:0000256" key="1">
    <source>
        <dbReference type="ARBA" id="ARBA00022842"/>
    </source>
</evidence>
<dbReference type="Proteomes" id="UP000480350">
    <property type="component" value="Unassembled WGS sequence"/>
</dbReference>
<dbReference type="RefSeq" id="WP_160763072.1">
    <property type="nucleotide sequence ID" value="NZ_WUPT01000001.1"/>
</dbReference>
<dbReference type="PANTHER" id="PTHR43777:SF1">
    <property type="entry name" value="MOLYBDENUM COFACTOR CYTIDYLYLTRANSFERASE"/>
    <property type="match status" value="1"/>
</dbReference>
<keyword evidence="1" id="KW-0460">Magnesium</keyword>
<name>A0A7C9IF02_9RHOB</name>